<evidence type="ECO:0000259" key="14">
    <source>
        <dbReference type="Pfam" id="PF00224"/>
    </source>
</evidence>
<dbReference type="InterPro" id="IPR015806">
    <property type="entry name" value="Pyrv_Knase_insert_dom_sf"/>
</dbReference>
<comment type="cofactor">
    <cofactor evidence="2">
        <name>K(+)</name>
        <dbReference type="ChEBI" id="CHEBI:29103"/>
    </cofactor>
</comment>
<dbReference type="FunFam" id="3.20.20.60:FF:000025">
    <property type="entry name" value="Pyruvate kinase"/>
    <property type="match status" value="1"/>
</dbReference>
<dbReference type="GO" id="GO:0000287">
    <property type="term" value="F:magnesium ion binding"/>
    <property type="evidence" value="ECO:0007669"/>
    <property type="project" value="InterPro"/>
</dbReference>
<dbReference type="Gene3D" id="3.40.1380.20">
    <property type="entry name" value="Pyruvate kinase, C-terminal domain"/>
    <property type="match status" value="1"/>
</dbReference>
<evidence type="ECO:0000256" key="2">
    <source>
        <dbReference type="ARBA" id="ARBA00001958"/>
    </source>
</evidence>
<dbReference type="InterPro" id="IPR015813">
    <property type="entry name" value="Pyrv/PenolPyrv_kinase-like_dom"/>
</dbReference>
<keyword evidence="11" id="KW-0460">Magnesium</keyword>
<dbReference type="FunFam" id="2.40.33.10:FF:000001">
    <property type="entry name" value="Pyruvate kinase"/>
    <property type="match status" value="1"/>
</dbReference>
<dbReference type="GO" id="GO:0005524">
    <property type="term" value="F:ATP binding"/>
    <property type="evidence" value="ECO:0007669"/>
    <property type="project" value="UniProtKB-KW"/>
</dbReference>
<dbReference type="PROSITE" id="PS00110">
    <property type="entry name" value="PYRUVATE_KINASE"/>
    <property type="match status" value="1"/>
</dbReference>
<dbReference type="GO" id="GO:0030955">
    <property type="term" value="F:potassium ion binding"/>
    <property type="evidence" value="ECO:0007669"/>
    <property type="project" value="InterPro"/>
</dbReference>
<dbReference type="InterPro" id="IPR015793">
    <property type="entry name" value="Pyrv_Knase_brl"/>
</dbReference>
<evidence type="ECO:0000259" key="15">
    <source>
        <dbReference type="Pfam" id="PF02887"/>
    </source>
</evidence>
<dbReference type="InterPro" id="IPR036918">
    <property type="entry name" value="Pyrv_Knase_C_sf"/>
</dbReference>
<comment type="pathway">
    <text evidence="3">Carbohydrate degradation; glycolysis; pyruvate from D-glyceraldehyde 3-phosphate: step 5/5.</text>
</comment>
<dbReference type="Gene3D" id="2.40.33.10">
    <property type="entry name" value="PK beta-barrel domain-like"/>
    <property type="match status" value="1"/>
</dbReference>
<comment type="cofactor">
    <cofactor evidence="1">
        <name>Mg(2+)</name>
        <dbReference type="ChEBI" id="CHEBI:18420"/>
    </cofactor>
</comment>
<evidence type="ECO:0000256" key="5">
    <source>
        <dbReference type="ARBA" id="ARBA00012142"/>
    </source>
</evidence>
<evidence type="ECO:0000256" key="6">
    <source>
        <dbReference type="ARBA" id="ARBA00022679"/>
    </source>
</evidence>
<dbReference type="InterPro" id="IPR015795">
    <property type="entry name" value="Pyrv_Knase_C"/>
</dbReference>
<dbReference type="InterPro" id="IPR018209">
    <property type="entry name" value="Pyrv_Knase_AS"/>
</dbReference>
<evidence type="ECO:0000256" key="1">
    <source>
        <dbReference type="ARBA" id="ARBA00001946"/>
    </source>
</evidence>
<gene>
    <name evidence="16" type="ORF">LCGC14_0532000</name>
</gene>
<dbReference type="NCBIfam" id="NF004978">
    <property type="entry name" value="PRK06354.1"/>
    <property type="match status" value="1"/>
</dbReference>
<dbReference type="UniPathway" id="UPA00109">
    <property type="reaction ID" value="UER00188"/>
</dbReference>
<evidence type="ECO:0000256" key="7">
    <source>
        <dbReference type="ARBA" id="ARBA00022723"/>
    </source>
</evidence>
<reference evidence="16" key="1">
    <citation type="journal article" date="2015" name="Nature">
        <title>Complex archaea that bridge the gap between prokaryotes and eukaryotes.</title>
        <authorList>
            <person name="Spang A."/>
            <person name="Saw J.H."/>
            <person name="Jorgensen S.L."/>
            <person name="Zaremba-Niedzwiedzka K."/>
            <person name="Martijn J."/>
            <person name="Lind A.E."/>
            <person name="van Eijk R."/>
            <person name="Schleper C."/>
            <person name="Guy L."/>
            <person name="Ettema T.J."/>
        </authorList>
    </citation>
    <scope>NUCLEOTIDE SEQUENCE</scope>
</reference>
<dbReference type="InterPro" id="IPR040442">
    <property type="entry name" value="Pyrv_kinase-like_dom_sf"/>
</dbReference>
<dbReference type="InterPro" id="IPR011037">
    <property type="entry name" value="Pyrv_Knase-like_insert_dom_sf"/>
</dbReference>
<protein>
    <recommendedName>
        <fullName evidence="5">pyruvate kinase</fullName>
        <ecNumber evidence="5">2.7.1.40</ecNumber>
    </recommendedName>
</protein>
<accession>A0A0F9SDS2</accession>
<evidence type="ECO:0000313" key="16">
    <source>
        <dbReference type="EMBL" id="KKN60442.1"/>
    </source>
</evidence>
<evidence type="ECO:0000256" key="12">
    <source>
        <dbReference type="ARBA" id="ARBA00023152"/>
    </source>
</evidence>
<dbReference type="EMBL" id="LAZR01000696">
    <property type="protein sequence ID" value="KKN60442.1"/>
    <property type="molecule type" value="Genomic_DNA"/>
</dbReference>
<evidence type="ECO:0000256" key="8">
    <source>
        <dbReference type="ARBA" id="ARBA00022741"/>
    </source>
</evidence>
<evidence type="ECO:0000256" key="11">
    <source>
        <dbReference type="ARBA" id="ARBA00022842"/>
    </source>
</evidence>
<keyword evidence="7" id="KW-0479">Metal-binding</keyword>
<proteinExistence type="inferred from homology"/>
<dbReference type="PRINTS" id="PR01050">
    <property type="entry name" value="PYRUVTKNASE"/>
</dbReference>
<dbReference type="NCBIfam" id="TIGR01064">
    <property type="entry name" value="pyruv_kin"/>
    <property type="match status" value="1"/>
</dbReference>
<keyword evidence="8" id="KW-0547">Nucleotide-binding</keyword>
<keyword evidence="10" id="KW-0067">ATP-binding</keyword>
<dbReference type="NCBIfam" id="NF004491">
    <property type="entry name" value="PRK05826.1"/>
    <property type="match status" value="1"/>
</dbReference>
<dbReference type="InterPro" id="IPR001697">
    <property type="entry name" value="Pyr_Knase"/>
</dbReference>
<keyword evidence="12" id="KW-0324">Glycolysis</keyword>
<dbReference type="SUPFAM" id="SSF51621">
    <property type="entry name" value="Phosphoenolpyruvate/pyruvate domain"/>
    <property type="match status" value="1"/>
</dbReference>
<evidence type="ECO:0000256" key="4">
    <source>
        <dbReference type="ARBA" id="ARBA00008663"/>
    </source>
</evidence>
<dbReference type="EC" id="2.7.1.40" evidence="5"/>
<dbReference type="SUPFAM" id="SSF52935">
    <property type="entry name" value="PK C-terminal domain-like"/>
    <property type="match status" value="1"/>
</dbReference>
<sequence length="471" mass="51076">MHRTKIVCTIGPASRSPEILKKLTQGGMNVARLNFSHGTHSEHLEVIERIRSLAAKSGKPVAILQDLAGPKIRIGKIKAGVITLESGALFTLTNQQNFGDEKRVSISYPDLPKDVKPGDTLLLSDGALELEVLEATDQDVRCKVIIGGSLSSFKGINLPSRSIKAPSLTKKDKEDLAFGIEKEVDYVALSFVRNAVDATVARNFIEKRGSAIPIIAKIEKHEALENIDEIIHVVDGIMIARGDLGVETPLEKVPLVQKLLIRKSNQAGKPVITATQMLRSMVDSPRPTRAEVTDVANAILDGTDAVMLSEETAIGKFPVESVSTMARIAEDAESGFPFETWIHRLGPKSEKSLPEAVSFAACNLAESINASSIITFTQTGSTARLVAKCRPRRPILAMTPLEKTYRRLELVWGVVPFLSETMKDTDEMIDRAFKIALQSGIVKRGQIVVITAGVPVGVPGTTNLIKAEVLK</sequence>
<feature type="domain" description="Pyruvate kinase C-terminal" evidence="15">
    <location>
        <begin position="355"/>
        <end position="466"/>
    </location>
</feature>
<evidence type="ECO:0000256" key="13">
    <source>
        <dbReference type="ARBA" id="ARBA00023317"/>
    </source>
</evidence>
<dbReference type="AlphaFoldDB" id="A0A0F9SDS2"/>
<feature type="domain" description="Pyruvate kinase barrel" evidence="14">
    <location>
        <begin position="2"/>
        <end position="322"/>
    </location>
</feature>
<dbReference type="SUPFAM" id="SSF50800">
    <property type="entry name" value="PK beta-barrel domain-like"/>
    <property type="match status" value="1"/>
</dbReference>
<evidence type="ECO:0000256" key="9">
    <source>
        <dbReference type="ARBA" id="ARBA00022777"/>
    </source>
</evidence>
<comment type="caution">
    <text evidence="16">The sequence shown here is derived from an EMBL/GenBank/DDBJ whole genome shotgun (WGS) entry which is preliminary data.</text>
</comment>
<name>A0A0F9SDS2_9ZZZZ</name>
<comment type="similarity">
    <text evidence="4">Belongs to the pyruvate kinase family.</text>
</comment>
<dbReference type="Gene3D" id="3.20.20.60">
    <property type="entry name" value="Phosphoenolpyruvate-binding domains"/>
    <property type="match status" value="1"/>
</dbReference>
<evidence type="ECO:0000256" key="10">
    <source>
        <dbReference type="ARBA" id="ARBA00022840"/>
    </source>
</evidence>
<keyword evidence="6" id="KW-0808">Transferase</keyword>
<dbReference type="PANTHER" id="PTHR11817">
    <property type="entry name" value="PYRUVATE KINASE"/>
    <property type="match status" value="1"/>
</dbReference>
<keyword evidence="13" id="KW-0670">Pyruvate</keyword>
<evidence type="ECO:0000256" key="3">
    <source>
        <dbReference type="ARBA" id="ARBA00004997"/>
    </source>
</evidence>
<dbReference type="Pfam" id="PF00224">
    <property type="entry name" value="PK"/>
    <property type="match status" value="1"/>
</dbReference>
<dbReference type="GO" id="GO:0016301">
    <property type="term" value="F:kinase activity"/>
    <property type="evidence" value="ECO:0007669"/>
    <property type="project" value="UniProtKB-KW"/>
</dbReference>
<organism evidence="16">
    <name type="scientific">marine sediment metagenome</name>
    <dbReference type="NCBI Taxonomy" id="412755"/>
    <lineage>
        <taxon>unclassified sequences</taxon>
        <taxon>metagenomes</taxon>
        <taxon>ecological metagenomes</taxon>
    </lineage>
</organism>
<dbReference type="Pfam" id="PF02887">
    <property type="entry name" value="PK_C"/>
    <property type="match status" value="1"/>
</dbReference>
<dbReference type="GO" id="GO:0004743">
    <property type="term" value="F:pyruvate kinase activity"/>
    <property type="evidence" value="ECO:0007669"/>
    <property type="project" value="UniProtKB-EC"/>
</dbReference>
<keyword evidence="9" id="KW-0418">Kinase</keyword>